<reference evidence="2 3" key="1">
    <citation type="submission" date="2021-04" db="EMBL/GenBank/DDBJ databases">
        <authorList>
            <person name="Rodrigo-Torres L."/>
            <person name="Arahal R. D."/>
            <person name="Lucena T."/>
        </authorList>
    </citation>
    <scope>NUCLEOTIDE SEQUENCE [LARGE SCALE GENOMIC DNA]</scope>
    <source>
        <strain evidence="2 3">CECT 9623</strain>
    </source>
</reference>
<name>A0ABN7RER6_9BACT</name>
<sequence>MKIFSITRSLLALGLLLAVTISCSDDDNNQQPVPNDVMLKDAGSLGKVLTDKEGRTLYFFTKDAGTTSVCTGQCVTRWPVFSIANPSSIKLDAGLKASDFANITRTDGVTQTTYKGWPLYYFQDDAAAGDVKGEGVGNLWYVAKTKYTVMLSNAQLVGNDGKSYKADYTEGTAETQFIVDSLGRTLYAFARDSSMNNNWTTNDATHDATWPIYEVNTIEDIPSALDKTLFGTITVFGKKQLTYKGWPLYYFGLDAMAKGPTKGISFPRPGVWPIVNKESPIAPK</sequence>
<comment type="caution">
    <text evidence="2">The sequence shown here is derived from an EMBL/GenBank/DDBJ whole genome shotgun (WGS) entry which is preliminary data.</text>
</comment>
<proteinExistence type="predicted"/>
<gene>
    <name evidence="2" type="ORF">DYBT9623_04875</name>
</gene>
<dbReference type="EMBL" id="CAJRAU010000009">
    <property type="protein sequence ID" value="CAG5073702.1"/>
    <property type="molecule type" value="Genomic_DNA"/>
</dbReference>
<keyword evidence="3" id="KW-1185">Reference proteome</keyword>
<accession>A0ABN7RER6</accession>
<feature type="chain" id="PRO_5045115646" description="Lipoprotein with Yx(FWY)xxD motif" evidence="1">
    <location>
        <begin position="25"/>
        <end position="284"/>
    </location>
</feature>
<dbReference type="PROSITE" id="PS51257">
    <property type="entry name" value="PROKAR_LIPOPROTEIN"/>
    <property type="match status" value="1"/>
</dbReference>
<evidence type="ECO:0000256" key="1">
    <source>
        <dbReference type="SAM" id="SignalP"/>
    </source>
</evidence>
<dbReference type="Proteomes" id="UP000679725">
    <property type="component" value="Unassembled WGS sequence"/>
</dbReference>
<dbReference type="PANTHER" id="PTHR39335:SF1">
    <property type="entry name" value="BLL4220 PROTEIN"/>
    <property type="match status" value="1"/>
</dbReference>
<protein>
    <recommendedName>
        <fullName evidence="4">Lipoprotein with Yx(FWY)xxD motif</fullName>
    </recommendedName>
</protein>
<evidence type="ECO:0000313" key="3">
    <source>
        <dbReference type="Proteomes" id="UP000679725"/>
    </source>
</evidence>
<keyword evidence="1" id="KW-0732">Signal</keyword>
<feature type="signal peptide" evidence="1">
    <location>
        <begin position="1"/>
        <end position="24"/>
    </location>
</feature>
<dbReference type="InterPro" id="IPR005297">
    <property type="entry name" value="Lipoprotein_repeat"/>
</dbReference>
<dbReference type="Pfam" id="PF03640">
    <property type="entry name" value="Lipoprotein_15"/>
    <property type="match status" value="3"/>
</dbReference>
<evidence type="ECO:0008006" key="4">
    <source>
        <dbReference type="Google" id="ProtNLM"/>
    </source>
</evidence>
<organism evidence="2 3">
    <name type="scientific">Dyadobacter linearis</name>
    <dbReference type="NCBI Taxonomy" id="2823330"/>
    <lineage>
        <taxon>Bacteria</taxon>
        <taxon>Pseudomonadati</taxon>
        <taxon>Bacteroidota</taxon>
        <taxon>Cytophagia</taxon>
        <taxon>Cytophagales</taxon>
        <taxon>Spirosomataceae</taxon>
        <taxon>Dyadobacter</taxon>
    </lineage>
</organism>
<dbReference type="PANTHER" id="PTHR39335">
    <property type="entry name" value="BLL4220 PROTEIN"/>
    <property type="match status" value="1"/>
</dbReference>
<evidence type="ECO:0000313" key="2">
    <source>
        <dbReference type="EMBL" id="CAG5073702.1"/>
    </source>
</evidence>
<dbReference type="RefSeq" id="WP_215236133.1">
    <property type="nucleotide sequence ID" value="NZ_CAJRAU010000009.1"/>
</dbReference>